<evidence type="ECO:0000256" key="7">
    <source>
        <dbReference type="SAM" id="MobiDB-lite"/>
    </source>
</evidence>
<dbReference type="CDD" id="cd12797">
    <property type="entry name" value="M23_peptidase"/>
    <property type="match status" value="1"/>
</dbReference>
<dbReference type="InterPro" id="IPR016047">
    <property type="entry name" value="M23ase_b-sheet_dom"/>
</dbReference>
<comment type="caution">
    <text evidence="9">The sequence shown here is derived from an EMBL/GenBank/DDBJ whole genome shotgun (WGS) entry which is preliminary data.</text>
</comment>
<feature type="domain" description="M23ase beta-sheet core" evidence="8">
    <location>
        <begin position="381"/>
        <end position="469"/>
    </location>
</feature>
<evidence type="ECO:0000259" key="8">
    <source>
        <dbReference type="Pfam" id="PF01551"/>
    </source>
</evidence>
<evidence type="ECO:0000256" key="1">
    <source>
        <dbReference type="ARBA" id="ARBA00001947"/>
    </source>
</evidence>
<dbReference type="Proteomes" id="UP000631653">
    <property type="component" value="Unassembled WGS sequence"/>
</dbReference>
<evidence type="ECO:0000256" key="5">
    <source>
        <dbReference type="ARBA" id="ARBA00022833"/>
    </source>
</evidence>
<feature type="compositionally biased region" description="Polar residues" evidence="7">
    <location>
        <begin position="69"/>
        <end position="80"/>
    </location>
</feature>
<evidence type="ECO:0000256" key="3">
    <source>
        <dbReference type="ARBA" id="ARBA00022723"/>
    </source>
</evidence>
<dbReference type="EMBL" id="WOSY01000002">
    <property type="protein sequence ID" value="NHN87572.1"/>
    <property type="molecule type" value="Genomic_DNA"/>
</dbReference>
<sequence>MPEEPVISRRMVRRPPSRKSPCILSAIAMLAAIGAVTAPICDGQAIAASRQKRVAAQHHHETSARHQPPVSSSQTALQNARNREESLRLESKAEAARLEKARQTNSAAAAQAAQDHARATALSSATVAAAALLQQTESRQQNVQEQADDLRAEQHRTQAGLHADAEALAPLLPVAHRLSLYPMDALLTGTQPTEDVVRGLMVMRGLAGTLETQAKSLRVHEKDLAVLDANLSTKLNELNALGEAQTRQRAELARQANAARDTQIRSNAEARQASVTAAQEAAKQKVLQAELNDVLAVEAAAMAQLQHEAEMAERARKAQEAADARRRAQAVAAARSAAGRQVVHEAPPPVVTPVSGRGGDGIVTGHLLTAWGQPTESGTASGNTYAASPGSGVRAPCGGTVEFAAPFRSYGQMLILNCGRGYRFVLAGLGNLNVTTGQSLAKGSAIGAMPADGGNLLVQVRSGARSVNPRPFL</sequence>
<evidence type="ECO:0000256" key="4">
    <source>
        <dbReference type="ARBA" id="ARBA00022801"/>
    </source>
</evidence>
<dbReference type="InterPro" id="IPR050570">
    <property type="entry name" value="Cell_wall_metabolism_enzyme"/>
</dbReference>
<feature type="region of interest" description="Disordered" evidence="7">
    <location>
        <begin position="320"/>
        <end position="358"/>
    </location>
</feature>
<proteinExistence type="predicted"/>
<keyword evidence="2" id="KW-0645">Protease</keyword>
<dbReference type="PANTHER" id="PTHR21666">
    <property type="entry name" value="PEPTIDASE-RELATED"/>
    <property type="match status" value="1"/>
</dbReference>
<evidence type="ECO:0000313" key="9">
    <source>
        <dbReference type="EMBL" id="NHN87572.1"/>
    </source>
</evidence>
<name>A0ABX0JW00_9PROT</name>
<reference evidence="9 10" key="1">
    <citation type="journal article" date="2020" name="Int. J. Syst. Evol. Microbiol.">
        <title>Novel acetic acid bacteria from cider fermentations: Acetobacter conturbans sp. nov. and Acetobacter fallax sp. nov.</title>
        <authorList>
            <person name="Sombolestani A.S."/>
            <person name="Cleenwerck I."/>
            <person name="Cnockaert M."/>
            <person name="Borremans W."/>
            <person name="Wieme A.D."/>
            <person name="De Vuyst L."/>
            <person name="Vandamme P."/>
        </authorList>
    </citation>
    <scope>NUCLEOTIDE SEQUENCE [LARGE SCALE GENOMIC DNA]</scope>
    <source>
        <strain evidence="9 10">LMG 1627</strain>
    </source>
</reference>
<feature type="compositionally biased region" description="Low complexity" evidence="7">
    <location>
        <begin position="329"/>
        <end position="341"/>
    </location>
</feature>
<dbReference type="Pfam" id="PF01551">
    <property type="entry name" value="Peptidase_M23"/>
    <property type="match status" value="1"/>
</dbReference>
<keyword evidence="6" id="KW-0482">Metalloprotease</keyword>
<evidence type="ECO:0000256" key="6">
    <source>
        <dbReference type="ARBA" id="ARBA00023049"/>
    </source>
</evidence>
<dbReference type="Gene3D" id="2.70.70.10">
    <property type="entry name" value="Glucose Permease (Domain IIA)"/>
    <property type="match status" value="1"/>
</dbReference>
<keyword evidence="10" id="KW-1185">Reference proteome</keyword>
<keyword evidence="3" id="KW-0479">Metal-binding</keyword>
<organism evidence="9 10">
    <name type="scientific">Acetobacter conturbans</name>
    <dbReference type="NCBI Taxonomy" id="1737472"/>
    <lineage>
        <taxon>Bacteria</taxon>
        <taxon>Pseudomonadati</taxon>
        <taxon>Pseudomonadota</taxon>
        <taxon>Alphaproteobacteria</taxon>
        <taxon>Acetobacterales</taxon>
        <taxon>Acetobacteraceae</taxon>
        <taxon>Acetobacter</taxon>
    </lineage>
</organism>
<keyword evidence="4" id="KW-0378">Hydrolase</keyword>
<evidence type="ECO:0000313" key="10">
    <source>
        <dbReference type="Proteomes" id="UP000631653"/>
    </source>
</evidence>
<dbReference type="SUPFAM" id="SSF51261">
    <property type="entry name" value="Duplicated hybrid motif"/>
    <property type="match status" value="1"/>
</dbReference>
<gene>
    <name evidence="9" type="ORF">GOB81_02855</name>
</gene>
<keyword evidence="5" id="KW-0862">Zinc</keyword>
<comment type="cofactor">
    <cofactor evidence="1">
        <name>Zn(2+)</name>
        <dbReference type="ChEBI" id="CHEBI:29105"/>
    </cofactor>
</comment>
<feature type="region of interest" description="Disordered" evidence="7">
    <location>
        <begin position="52"/>
        <end position="88"/>
    </location>
</feature>
<protein>
    <submittedName>
        <fullName evidence="9">Peptidoglycan DD-metalloendopeptidase family protein</fullName>
    </submittedName>
</protein>
<dbReference type="InterPro" id="IPR011055">
    <property type="entry name" value="Dup_hybrid_motif"/>
</dbReference>
<accession>A0ABX0JW00</accession>
<dbReference type="PANTHER" id="PTHR21666:SF288">
    <property type="entry name" value="CELL DIVISION PROTEIN YTFB"/>
    <property type="match status" value="1"/>
</dbReference>
<evidence type="ECO:0000256" key="2">
    <source>
        <dbReference type="ARBA" id="ARBA00022670"/>
    </source>
</evidence>